<keyword evidence="4" id="KW-1185">Reference proteome</keyword>
<sequence>MPERICGLSRCEKLGPRVRLEPADRRTSAAWAPEAVPAACLPARGAEAERPLWKEAGPGLGGCPEERAWSADAGADLRPFPLREAGASGEAGARRQAYECGLGSRGGPGRLSSGAGGRSRASSLEGGWAWTGRCPALNKTTRTGGAR</sequence>
<feature type="region of interest" description="Disordered" evidence="1">
    <location>
        <begin position="98"/>
        <end position="126"/>
    </location>
</feature>
<comment type="caution">
    <text evidence="3">The sequence shown here is derived from an EMBL/GenBank/DDBJ whole genome shotgun (WGS) entry which is preliminary data.</text>
</comment>
<dbReference type="InterPro" id="IPR001763">
    <property type="entry name" value="Rhodanese-like_dom"/>
</dbReference>
<accession>A0AAV7TDT7</accession>
<dbReference type="AlphaFoldDB" id="A0AAV7TDT7"/>
<evidence type="ECO:0000313" key="4">
    <source>
        <dbReference type="Proteomes" id="UP001066276"/>
    </source>
</evidence>
<proteinExistence type="predicted"/>
<organism evidence="3 4">
    <name type="scientific">Pleurodeles waltl</name>
    <name type="common">Iberian ribbed newt</name>
    <dbReference type="NCBI Taxonomy" id="8319"/>
    <lineage>
        <taxon>Eukaryota</taxon>
        <taxon>Metazoa</taxon>
        <taxon>Chordata</taxon>
        <taxon>Craniata</taxon>
        <taxon>Vertebrata</taxon>
        <taxon>Euteleostomi</taxon>
        <taxon>Amphibia</taxon>
        <taxon>Batrachia</taxon>
        <taxon>Caudata</taxon>
        <taxon>Salamandroidea</taxon>
        <taxon>Salamandridae</taxon>
        <taxon>Pleurodelinae</taxon>
        <taxon>Pleurodeles</taxon>
    </lineage>
</organism>
<evidence type="ECO:0000256" key="1">
    <source>
        <dbReference type="SAM" id="MobiDB-lite"/>
    </source>
</evidence>
<gene>
    <name evidence="3" type="ORF">NDU88_006395</name>
</gene>
<evidence type="ECO:0000259" key="2">
    <source>
        <dbReference type="PROSITE" id="PS50206"/>
    </source>
</evidence>
<feature type="domain" description="Rhodanese" evidence="2">
    <location>
        <begin position="117"/>
        <end position="139"/>
    </location>
</feature>
<feature type="compositionally biased region" description="Gly residues" evidence="1">
    <location>
        <begin position="103"/>
        <end position="117"/>
    </location>
</feature>
<name>A0AAV7TDT7_PLEWA</name>
<evidence type="ECO:0000313" key="3">
    <source>
        <dbReference type="EMBL" id="KAJ1174575.1"/>
    </source>
</evidence>
<dbReference type="PROSITE" id="PS50206">
    <property type="entry name" value="RHODANESE_3"/>
    <property type="match status" value="1"/>
</dbReference>
<dbReference type="EMBL" id="JANPWB010000007">
    <property type="protein sequence ID" value="KAJ1174575.1"/>
    <property type="molecule type" value="Genomic_DNA"/>
</dbReference>
<protein>
    <recommendedName>
        <fullName evidence="2">Rhodanese domain-containing protein</fullName>
    </recommendedName>
</protein>
<reference evidence="3" key="1">
    <citation type="journal article" date="2022" name="bioRxiv">
        <title>Sequencing and chromosome-scale assembly of the giantPleurodeles waltlgenome.</title>
        <authorList>
            <person name="Brown T."/>
            <person name="Elewa A."/>
            <person name="Iarovenko S."/>
            <person name="Subramanian E."/>
            <person name="Araus A.J."/>
            <person name="Petzold A."/>
            <person name="Susuki M."/>
            <person name="Suzuki K.-i.T."/>
            <person name="Hayashi T."/>
            <person name="Toyoda A."/>
            <person name="Oliveira C."/>
            <person name="Osipova E."/>
            <person name="Leigh N.D."/>
            <person name="Simon A."/>
            <person name="Yun M.H."/>
        </authorList>
    </citation>
    <scope>NUCLEOTIDE SEQUENCE</scope>
    <source>
        <strain evidence="3">20211129_DDA</strain>
        <tissue evidence="3">Liver</tissue>
    </source>
</reference>
<dbReference type="Proteomes" id="UP001066276">
    <property type="component" value="Chromosome 4_1"/>
</dbReference>